<accession>A0A427B9G9</accession>
<evidence type="ECO:0000313" key="2">
    <source>
        <dbReference type="EMBL" id="RRT85139.1"/>
    </source>
</evidence>
<reference evidence="2 3" key="1">
    <citation type="journal article" date="2014" name="Agronomy (Basel)">
        <title>A Draft Genome Sequence for Ensete ventricosum, the Drought-Tolerant Tree Against Hunger.</title>
        <authorList>
            <person name="Harrison J."/>
            <person name="Moore K.A."/>
            <person name="Paszkiewicz K."/>
            <person name="Jones T."/>
            <person name="Grant M."/>
            <person name="Ambacheew D."/>
            <person name="Muzemil S."/>
            <person name="Studholme D.J."/>
        </authorList>
    </citation>
    <scope>NUCLEOTIDE SEQUENCE [LARGE SCALE GENOMIC DNA]</scope>
</reference>
<gene>
    <name evidence="2" type="ORF">B296_00001968</name>
</gene>
<dbReference type="EMBL" id="AMZH03000170">
    <property type="protein sequence ID" value="RRT85139.1"/>
    <property type="molecule type" value="Genomic_DNA"/>
</dbReference>
<organism evidence="2 3">
    <name type="scientific">Ensete ventricosum</name>
    <name type="common">Abyssinian banana</name>
    <name type="synonym">Musa ensete</name>
    <dbReference type="NCBI Taxonomy" id="4639"/>
    <lineage>
        <taxon>Eukaryota</taxon>
        <taxon>Viridiplantae</taxon>
        <taxon>Streptophyta</taxon>
        <taxon>Embryophyta</taxon>
        <taxon>Tracheophyta</taxon>
        <taxon>Spermatophyta</taxon>
        <taxon>Magnoliopsida</taxon>
        <taxon>Liliopsida</taxon>
        <taxon>Zingiberales</taxon>
        <taxon>Musaceae</taxon>
        <taxon>Ensete</taxon>
    </lineage>
</organism>
<name>A0A427B9G9_ENSVE</name>
<sequence>MCTGDRSARRQWLAAPSPMDAWLRAIIGCKCCDAGEHGHDVKAPLVEGDDNDRGRDGSVGACRKRATMTTKNRDGNTGQRKNRQH</sequence>
<dbReference type="AlphaFoldDB" id="A0A427B9G9"/>
<dbReference type="Proteomes" id="UP000287651">
    <property type="component" value="Unassembled WGS sequence"/>
</dbReference>
<protein>
    <submittedName>
        <fullName evidence="2">Uncharacterized protein</fullName>
    </submittedName>
</protein>
<evidence type="ECO:0000313" key="3">
    <source>
        <dbReference type="Proteomes" id="UP000287651"/>
    </source>
</evidence>
<comment type="caution">
    <text evidence="2">The sequence shown here is derived from an EMBL/GenBank/DDBJ whole genome shotgun (WGS) entry which is preliminary data.</text>
</comment>
<feature type="region of interest" description="Disordered" evidence="1">
    <location>
        <begin position="42"/>
        <end position="85"/>
    </location>
</feature>
<proteinExistence type="predicted"/>
<feature type="compositionally biased region" description="Polar residues" evidence="1">
    <location>
        <begin position="67"/>
        <end position="79"/>
    </location>
</feature>
<evidence type="ECO:0000256" key="1">
    <source>
        <dbReference type="SAM" id="MobiDB-lite"/>
    </source>
</evidence>